<evidence type="ECO:0000256" key="5">
    <source>
        <dbReference type="ARBA" id="ARBA00022602"/>
    </source>
</evidence>
<dbReference type="EC" id="2.5.1.58" evidence="4"/>
<dbReference type="AlphaFoldDB" id="A0A9P8NYU0"/>
<comment type="cofactor">
    <cofactor evidence="1">
        <name>Mg(2+)</name>
        <dbReference type="ChEBI" id="CHEBI:18420"/>
    </cofactor>
</comment>
<evidence type="ECO:0000256" key="4">
    <source>
        <dbReference type="ARBA" id="ARBA00012702"/>
    </source>
</evidence>
<evidence type="ECO:0000256" key="11">
    <source>
        <dbReference type="ARBA" id="ARBA00042436"/>
    </source>
</evidence>
<dbReference type="PANTHER" id="PTHR11129:SF1">
    <property type="entry name" value="PROTEIN FARNESYLTRANSFERASE_GERANYLGERANYLTRANSFERASE TYPE-1 SUBUNIT ALPHA"/>
    <property type="match status" value="1"/>
</dbReference>
<evidence type="ECO:0000256" key="12">
    <source>
        <dbReference type="ARBA" id="ARBA00043086"/>
    </source>
</evidence>
<evidence type="ECO:0000256" key="9">
    <source>
        <dbReference type="ARBA" id="ARBA00040965"/>
    </source>
</evidence>
<dbReference type="RefSeq" id="XP_046059502.1">
    <property type="nucleotide sequence ID" value="XM_046206870.1"/>
</dbReference>
<dbReference type="SUPFAM" id="SSF48439">
    <property type="entry name" value="Protein prenylyltransferase"/>
    <property type="match status" value="1"/>
</dbReference>
<evidence type="ECO:0000256" key="7">
    <source>
        <dbReference type="ARBA" id="ARBA00022737"/>
    </source>
</evidence>
<evidence type="ECO:0000256" key="1">
    <source>
        <dbReference type="ARBA" id="ARBA00001946"/>
    </source>
</evidence>
<dbReference type="Pfam" id="PF01239">
    <property type="entry name" value="PPTA"/>
    <property type="match status" value="5"/>
</dbReference>
<dbReference type="Gene3D" id="1.25.40.120">
    <property type="entry name" value="Protein prenylyltransferase"/>
    <property type="match status" value="1"/>
</dbReference>
<proteinExistence type="inferred from homology"/>
<dbReference type="GO" id="GO:0004660">
    <property type="term" value="F:protein farnesyltransferase activity"/>
    <property type="evidence" value="ECO:0007669"/>
    <property type="project" value="UniProtKB-EC"/>
</dbReference>
<reference evidence="14" key="1">
    <citation type="journal article" date="2021" name="Open Biol.">
        <title>Shared evolutionary footprints suggest mitochondrial oxidative damage underlies multiple complex I losses in fungi.</title>
        <authorList>
            <person name="Schikora-Tamarit M.A."/>
            <person name="Marcet-Houben M."/>
            <person name="Nosek J."/>
            <person name="Gabaldon T."/>
        </authorList>
    </citation>
    <scope>NUCLEOTIDE SEQUENCE</scope>
    <source>
        <strain evidence="14">CBS6075</strain>
    </source>
</reference>
<gene>
    <name evidence="14" type="ORF">OGAPHI_005665</name>
</gene>
<evidence type="ECO:0000256" key="6">
    <source>
        <dbReference type="ARBA" id="ARBA00022679"/>
    </source>
</evidence>
<dbReference type="EMBL" id="JAEUBE010000378">
    <property type="protein sequence ID" value="KAH3662413.1"/>
    <property type="molecule type" value="Genomic_DNA"/>
</dbReference>
<comment type="similarity">
    <text evidence="2">Belongs to the protein prenyltransferase subunit alpha family.</text>
</comment>
<dbReference type="GO" id="GO:0005953">
    <property type="term" value="C:CAAX-protein geranylgeranyltransferase complex"/>
    <property type="evidence" value="ECO:0007669"/>
    <property type="project" value="TreeGrafter"/>
</dbReference>
<dbReference type="InterPro" id="IPR002088">
    <property type="entry name" value="Prenyl_trans_a"/>
</dbReference>
<dbReference type="OrthoDB" id="272289at2759"/>
<evidence type="ECO:0000256" key="13">
    <source>
        <dbReference type="ARBA" id="ARBA00043219"/>
    </source>
</evidence>
<dbReference type="GO" id="GO:0005965">
    <property type="term" value="C:protein farnesyltransferase complex"/>
    <property type="evidence" value="ECO:0007669"/>
    <property type="project" value="TreeGrafter"/>
</dbReference>
<sequence>MYDYSDVMVDEPLRPSPVCQILYTDEFKELISIAKGLMQKDEHSERALALTERVIKKVAAHYTIWSYRFNIVQDLEGFDLQKELDWCAQIALNNPKNYQIWHYRSLIIELILKRKGTIPLENEYSILKQMLDQDSKNYHVWSYRRWLVEKFDLFRTDSELSYTEEMLAADVRNNSAWNHRFYVLLGNKKGLPDNLLNKELEFVQDKIRLAPTNPSSWNYIKGIYFKLGMDISNLEPLATTYTDLKAIYSLFAFELLAEISVKQHKSEKAVELYTLLQDMDGIRKRYWQWKIDQLA</sequence>
<evidence type="ECO:0000256" key="10">
    <source>
        <dbReference type="ARBA" id="ARBA00041392"/>
    </source>
</evidence>
<dbReference type="EC" id="2.5.1.59" evidence="3"/>
<keyword evidence="6" id="KW-0808">Transferase</keyword>
<protein>
    <recommendedName>
        <fullName evidence="9">Protein farnesyltransferase/geranylgeranyltransferase type-1 subunit alpha</fullName>
        <ecNumber evidence="4">2.5.1.58</ecNumber>
        <ecNumber evidence="3">2.5.1.59</ecNumber>
    </recommendedName>
    <alternativeName>
        <fullName evidence="12">CAAX farnesyltransferase subunit alpha</fullName>
    </alternativeName>
    <alternativeName>
        <fullName evidence="11">FTase-alpha</fullName>
    </alternativeName>
    <alternativeName>
        <fullName evidence="10">Ras proteins prenyltransferase subunit alpha</fullName>
    </alternativeName>
    <alternativeName>
        <fullName evidence="13">Type I protein geranyl-geranyltransferase subunit alpha</fullName>
    </alternativeName>
</protein>
<evidence type="ECO:0000313" key="15">
    <source>
        <dbReference type="Proteomes" id="UP000769157"/>
    </source>
</evidence>
<dbReference type="GO" id="GO:0004662">
    <property type="term" value="F:CAAX-protein geranylgeranyltransferase activity"/>
    <property type="evidence" value="ECO:0007669"/>
    <property type="project" value="UniProtKB-EC"/>
</dbReference>
<keyword evidence="7" id="KW-0677">Repeat</keyword>
<comment type="caution">
    <text evidence="14">The sequence shown here is derived from an EMBL/GenBank/DDBJ whole genome shotgun (WGS) entry which is preliminary data.</text>
</comment>
<evidence type="ECO:0000256" key="8">
    <source>
        <dbReference type="ARBA" id="ARBA00022842"/>
    </source>
</evidence>
<organism evidence="14 15">
    <name type="scientific">Ogataea philodendri</name>
    <dbReference type="NCBI Taxonomy" id="1378263"/>
    <lineage>
        <taxon>Eukaryota</taxon>
        <taxon>Fungi</taxon>
        <taxon>Dikarya</taxon>
        <taxon>Ascomycota</taxon>
        <taxon>Saccharomycotina</taxon>
        <taxon>Pichiomycetes</taxon>
        <taxon>Pichiales</taxon>
        <taxon>Pichiaceae</taxon>
        <taxon>Ogataea</taxon>
    </lineage>
</organism>
<dbReference type="Proteomes" id="UP000769157">
    <property type="component" value="Unassembled WGS sequence"/>
</dbReference>
<name>A0A9P8NYU0_9ASCO</name>
<evidence type="ECO:0000256" key="3">
    <source>
        <dbReference type="ARBA" id="ARBA00012700"/>
    </source>
</evidence>
<dbReference type="PANTHER" id="PTHR11129">
    <property type="entry name" value="PROTEIN FARNESYLTRANSFERASE ALPHA SUBUNIT/RAB GERANYLGERANYL TRANSFERASE ALPHA SUBUNIT"/>
    <property type="match status" value="1"/>
</dbReference>
<keyword evidence="15" id="KW-1185">Reference proteome</keyword>
<reference evidence="14" key="2">
    <citation type="submission" date="2021-01" db="EMBL/GenBank/DDBJ databases">
        <authorList>
            <person name="Schikora-Tamarit M.A."/>
        </authorList>
    </citation>
    <scope>NUCLEOTIDE SEQUENCE</scope>
    <source>
        <strain evidence="14">CBS6075</strain>
    </source>
</reference>
<dbReference type="PROSITE" id="PS51147">
    <property type="entry name" value="PFTA"/>
    <property type="match status" value="5"/>
</dbReference>
<evidence type="ECO:0000313" key="14">
    <source>
        <dbReference type="EMBL" id="KAH3662413.1"/>
    </source>
</evidence>
<accession>A0A9P8NYU0</accession>
<dbReference type="GeneID" id="70237629"/>
<evidence type="ECO:0000256" key="2">
    <source>
        <dbReference type="ARBA" id="ARBA00006734"/>
    </source>
</evidence>
<keyword evidence="5" id="KW-0637">Prenyltransferase</keyword>
<keyword evidence="8" id="KW-0460">Magnesium</keyword>